<keyword evidence="13" id="KW-0346">Stress response</keyword>
<dbReference type="PANTHER" id="PTHR43221">
    <property type="entry name" value="PROTEASE HTPX"/>
    <property type="match status" value="1"/>
</dbReference>
<feature type="binding site" evidence="11">
    <location>
        <position position="220"/>
    </location>
    <ligand>
        <name>Zn(2+)</name>
        <dbReference type="ChEBI" id="CHEBI:29105"/>
        <note>catalytic</note>
    </ligand>
</feature>
<feature type="binding site" evidence="11">
    <location>
        <position position="147"/>
    </location>
    <ligand>
        <name>Zn(2+)</name>
        <dbReference type="ChEBI" id="CHEBI:29105"/>
        <note>catalytic</note>
    </ligand>
</feature>
<keyword evidence="7 11" id="KW-0862">Zinc</keyword>
<dbReference type="CDD" id="cd07327">
    <property type="entry name" value="M48B_HtpX_like"/>
    <property type="match status" value="1"/>
</dbReference>
<feature type="domain" description="Peptidase M48" evidence="12">
    <location>
        <begin position="84"/>
        <end position="295"/>
    </location>
</feature>
<feature type="binding site" evidence="11">
    <location>
        <position position="151"/>
    </location>
    <ligand>
        <name>Zn(2+)</name>
        <dbReference type="ChEBI" id="CHEBI:29105"/>
        <note>catalytic</note>
    </ligand>
</feature>
<dbReference type="InterPro" id="IPR022919">
    <property type="entry name" value="Pept_M48_protease_HtpX"/>
</dbReference>
<evidence type="ECO:0000259" key="12">
    <source>
        <dbReference type="Pfam" id="PF01435"/>
    </source>
</evidence>
<feature type="active site" evidence="11">
    <location>
        <position position="148"/>
    </location>
</feature>
<keyword evidence="5 11" id="KW-0479">Metal-binding</keyword>
<evidence type="ECO:0000256" key="7">
    <source>
        <dbReference type="ARBA" id="ARBA00022833"/>
    </source>
</evidence>
<comment type="cofactor">
    <cofactor evidence="11">
        <name>Zn(2+)</name>
        <dbReference type="ChEBI" id="CHEBI:29105"/>
    </cofactor>
    <text evidence="11">Binds 1 zinc ion per subunit.</text>
</comment>
<dbReference type="InterPro" id="IPR050083">
    <property type="entry name" value="HtpX_protease"/>
</dbReference>
<dbReference type="GO" id="GO:0006508">
    <property type="term" value="P:proteolysis"/>
    <property type="evidence" value="ECO:0007669"/>
    <property type="project" value="UniProtKB-KW"/>
</dbReference>
<evidence type="ECO:0000256" key="8">
    <source>
        <dbReference type="ARBA" id="ARBA00022989"/>
    </source>
</evidence>
<evidence type="ECO:0000256" key="4">
    <source>
        <dbReference type="ARBA" id="ARBA00022692"/>
    </source>
</evidence>
<evidence type="ECO:0000256" key="3">
    <source>
        <dbReference type="ARBA" id="ARBA00022670"/>
    </source>
</evidence>
<accession>A0A1G8WC20</accession>
<evidence type="ECO:0000256" key="10">
    <source>
        <dbReference type="ARBA" id="ARBA00023136"/>
    </source>
</evidence>
<sequence length="300" mass="32134">MRQRYSWGLGVRMALTLLALGGLYIGLGYGVALLFGVFVGSTGIGHFVGIALAVLLLVGGQYYYGANLALRSLGGRVVEREEYPDLHSRVTALARQADVPKPRVAVAENKTPNAFAAGRKQSDAVICVTTGLLSELDDEEIDAVLAHELSHVVNRDFQLMTGITALSIMAGWIVRWGFLFGDGGGGGEGGGAQMLAGYVAALFVWVGAFFVGRLVSRYREYAADRGAATLTGDPTAMISALETISDELESVPEDDLREAEQANALLAAEVRETRLGSLFRTHPAVEDRVEKLRDLAVDMN</sequence>
<keyword evidence="14" id="KW-1185">Reference proteome</keyword>
<name>A0A1G8WC20_9EURY</name>
<evidence type="ECO:0000256" key="1">
    <source>
        <dbReference type="ARBA" id="ARBA00009779"/>
    </source>
</evidence>
<dbReference type="STRING" id="890420.SAMN05216226_108169"/>
<dbReference type="GO" id="GO:0005886">
    <property type="term" value="C:plasma membrane"/>
    <property type="evidence" value="ECO:0007669"/>
    <property type="project" value="UniProtKB-SubCell"/>
</dbReference>
<feature type="transmembrane region" description="Helical" evidence="11">
    <location>
        <begin position="195"/>
        <end position="215"/>
    </location>
</feature>
<feature type="transmembrane region" description="Helical" evidence="11">
    <location>
        <begin position="157"/>
        <end position="175"/>
    </location>
</feature>
<keyword evidence="10 11" id="KW-0472">Membrane</keyword>
<evidence type="ECO:0000256" key="9">
    <source>
        <dbReference type="ARBA" id="ARBA00023049"/>
    </source>
</evidence>
<keyword evidence="2 11" id="KW-1003">Cell membrane</keyword>
<feature type="transmembrane region" description="Helical" evidence="11">
    <location>
        <begin position="44"/>
        <end position="64"/>
    </location>
</feature>
<evidence type="ECO:0000313" key="14">
    <source>
        <dbReference type="Proteomes" id="UP000198856"/>
    </source>
</evidence>
<dbReference type="EC" id="3.4.24.-" evidence="11"/>
<dbReference type="GO" id="GO:0004222">
    <property type="term" value="F:metalloendopeptidase activity"/>
    <property type="evidence" value="ECO:0007669"/>
    <property type="project" value="UniProtKB-UniRule"/>
</dbReference>
<keyword evidence="8 11" id="KW-1133">Transmembrane helix</keyword>
<dbReference type="GO" id="GO:0008270">
    <property type="term" value="F:zinc ion binding"/>
    <property type="evidence" value="ECO:0007669"/>
    <property type="project" value="UniProtKB-UniRule"/>
</dbReference>
<keyword evidence="4 11" id="KW-0812">Transmembrane</keyword>
<dbReference type="EMBL" id="FNFC01000008">
    <property type="protein sequence ID" value="SDJ75315.1"/>
    <property type="molecule type" value="Genomic_DNA"/>
</dbReference>
<proteinExistence type="inferred from homology"/>
<keyword evidence="3 11" id="KW-0645">Protease</keyword>
<dbReference type="InterPro" id="IPR001915">
    <property type="entry name" value="Peptidase_M48"/>
</dbReference>
<dbReference type="AlphaFoldDB" id="A0A1G8WC20"/>
<reference evidence="13 14" key="1">
    <citation type="submission" date="2016-10" db="EMBL/GenBank/DDBJ databases">
        <authorList>
            <person name="de Groot N.N."/>
        </authorList>
    </citation>
    <scope>NUCLEOTIDE SEQUENCE [LARGE SCALE GENOMIC DNA]</scope>
    <source>
        <strain evidence="13 14">IBRC-M10015</strain>
    </source>
</reference>
<evidence type="ECO:0000256" key="5">
    <source>
        <dbReference type="ARBA" id="ARBA00022723"/>
    </source>
</evidence>
<keyword evidence="6 11" id="KW-0378">Hydrolase</keyword>
<protein>
    <recommendedName>
        <fullName evidence="11">Protease HtpX homolog</fullName>
        <ecNumber evidence="11">3.4.24.-</ecNumber>
    </recommendedName>
</protein>
<keyword evidence="9 11" id="KW-0482">Metalloprotease</keyword>
<evidence type="ECO:0000313" key="13">
    <source>
        <dbReference type="EMBL" id="SDJ75315.1"/>
    </source>
</evidence>
<comment type="subcellular location">
    <subcellularLocation>
        <location evidence="11">Cell membrane</location>
        <topology evidence="11">Multi-pass membrane protein</topology>
    </subcellularLocation>
</comment>
<dbReference type="Gene3D" id="3.30.2010.10">
    <property type="entry name" value="Metalloproteases ('zincins'), catalytic domain"/>
    <property type="match status" value="1"/>
</dbReference>
<evidence type="ECO:0000256" key="2">
    <source>
        <dbReference type="ARBA" id="ARBA00022475"/>
    </source>
</evidence>
<dbReference type="Pfam" id="PF01435">
    <property type="entry name" value="Peptidase_M48"/>
    <property type="match status" value="1"/>
</dbReference>
<dbReference type="Proteomes" id="UP000198856">
    <property type="component" value="Unassembled WGS sequence"/>
</dbReference>
<dbReference type="PANTHER" id="PTHR43221:SF2">
    <property type="entry name" value="PROTEASE HTPX HOMOLOG"/>
    <property type="match status" value="1"/>
</dbReference>
<gene>
    <name evidence="11" type="primary">htpX</name>
    <name evidence="13" type="ORF">SAMN05216226_108169</name>
</gene>
<evidence type="ECO:0000256" key="6">
    <source>
        <dbReference type="ARBA" id="ARBA00022801"/>
    </source>
</evidence>
<comment type="similarity">
    <text evidence="1 11">Belongs to the peptidase M48B family.</text>
</comment>
<feature type="transmembrane region" description="Helical" evidence="11">
    <location>
        <begin position="12"/>
        <end position="38"/>
    </location>
</feature>
<evidence type="ECO:0000256" key="11">
    <source>
        <dbReference type="HAMAP-Rule" id="MF_00188"/>
    </source>
</evidence>
<organism evidence="13 14">
    <name type="scientific">Halovenus aranensis</name>
    <dbReference type="NCBI Taxonomy" id="890420"/>
    <lineage>
        <taxon>Archaea</taxon>
        <taxon>Methanobacteriati</taxon>
        <taxon>Methanobacteriota</taxon>
        <taxon>Stenosarchaea group</taxon>
        <taxon>Halobacteria</taxon>
        <taxon>Halobacteriales</taxon>
        <taxon>Haloarculaceae</taxon>
        <taxon>Halovenus</taxon>
    </lineage>
</organism>
<dbReference type="HAMAP" id="MF_00188">
    <property type="entry name" value="Pept_M48_protease_HtpX"/>
    <property type="match status" value="1"/>
</dbReference>
<dbReference type="RefSeq" id="WP_245683205.1">
    <property type="nucleotide sequence ID" value="NZ_FNFC01000008.1"/>
</dbReference>